<organism evidence="1 2">
    <name type="scientific">Halteria grandinella</name>
    <dbReference type="NCBI Taxonomy" id="5974"/>
    <lineage>
        <taxon>Eukaryota</taxon>
        <taxon>Sar</taxon>
        <taxon>Alveolata</taxon>
        <taxon>Ciliophora</taxon>
        <taxon>Intramacronucleata</taxon>
        <taxon>Spirotrichea</taxon>
        <taxon>Stichotrichia</taxon>
        <taxon>Sporadotrichida</taxon>
        <taxon>Halteriidae</taxon>
        <taxon>Halteria</taxon>
    </lineage>
</organism>
<dbReference type="OrthoDB" id="10264446at2759"/>
<dbReference type="InterPro" id="IPR002554">
    <property type="entry name" value="PP2A_B56"/>
</dbReference>
<reference evidence="1" key="1">
    <citation type="submission" date="2019-06" db="EMBL/GenBank/DDBJ databases">
        <authorList>
            <person name="Zheng W."/>
        </authorList>
    </citation>
    <scope>NUCLEOTIDE SEQUENCE</scope>
    <source>
        <strain evidence="1">QDHG01</strain>
    </source>
</reference>
<dbReference type="GO" id="GO:0019888">
    <property type="term" value="F:protein phosphatase regulator activity"/>
    <property type="evidence" value="ECO:0007669"/>
    <property type="project" value="InterPro"/>
</dbReference>
<dbReference type="Gene3D" id="1.25.10.10">
    <property type="entry name" value="Leucine-rich Repeat Variant"/>
    <property type="match status" value="1"/>
</dbReference>
<dbReference type="SUPFAM" id="SSF48371">
    <property type="entry name" value="ARM repeat"/>
    <property type="match status" value="1"/>
</dbReference>
<evidence type="ECO:0000313" key="1">
    <source>
        <dbReference type="EMBL" id="TNV73132.1"/>
    </source>
</evidence>
<name>A0A8J8NDE3_HALGN</name>
<dbReference type="GO" id="GO:0007165">
    <property type="term" value="P:signal transduction"/>
    <property type="evidence" value="ECO:0007669"/>
    <property type="project" value="InterPro"/>
</dbReference>
<dbReference type="AlphaFoldDB" id="A0A8J8NDE3"/>
<dbReference type="Proteomes" id="UP000785679">
    <property type="component" value="Unassembled WGS sequence"/>
</dbReference>
<gene>
    <name evidence="1" type="ORF">FGO68_gene16958</name>
</gene>
<accession>A0A8J8NDE3</accession>
<dbReference type="GO" id="GO:0000159">
    <property type="term" value="C:protein phosphatase type 2A complex"/>
    <property type="evidence" value="ECO:0007669"/>
    <property type="project" value="InterPro"/>
</dbReference>
<dbReference type="InterPro" id="IPR011989">
    <property type="entry name" value="ARM-like"/>
</dbReference>
<dbReference type="EMBL" id="RRYP01019777">
    <property type="protein sequence ID" value="TNV73132.1"/>
    <property type="molecule type" value="Genomic_DNA"/>
</dbReference>
<dbReference type="PANTHER" id="PTHR10257:SF3">
    <property type="entry name" value="SERINE_THREONINE-PROTEIN PHOSPHATASE 2A 56 KDA REGULATORY SUBUNIT GAMMA ISOFORM"/>
    <property type="match status" value="1"/>
</dbReference>
<proteinExistence type="predicted"/>
<keyword evidence="2" id="KW-1185">Reference proteome</keyword>
<comment type="caution">
    <text evidence="1">The sequence shown here is derived from an EMBL/GenBank/DDBJ whole genome shotgun (WGS) entry which is preliminary data.</text>
</comment>
<protein>
    <submittedName>
        <fullName evidence="1">Uncharacterized protein</fullName>
    </submittedName>
</protein>
<dbReference type="Pfam" id="PF01603">
    <property type="entry name" value="B56"/>
    <property type="match status" value="1"/>
</dbReference>
<dbReference type="InterPro" id="IPR016024">
    <property type="entry name" value="ARM-type_fold"/>
</dbReference>
<dbReference type="PANTHER" id="PTHR10257">
    <property type="entry name" value="SERINE/THREONINE PROTEIN PHOSPHATASE 2A PP2A REGULATORY SUBUNIT B"/>
    <property type="match status" value="1"/>
</dbReference>
<sequence length="423" mass="49359">MQHYQSDYFEELASYLEEKYLKTIITPNLNKLIHTIEVIIFRQPSTLPLEIINYSIGFDEKSIECQRFEEVQKMYGSIYSFMLQLFSCQCIDICTLKMFVTPSFINRIIGLYESEYENERSHLKVLLHRLYARFVPRRMMIRKAIDDKLLEVIYLDANFNGTAELLNILSALISGFSVPLSTYNVLFFKNVLLPLLKINTAYFHESLLRNTMLYLGKDSSLAVPLIKALIQYWPFGNSANEVLFIMHLGEAIEICDFDKQGPLAIRVFKRIVKCLSGEHLQIVDQAMCLFEKDIVLQVLHNYKNLIYPFLVPVVDNLAQTHWHPQLKESFKSLSLIIEEVDTAAFEQAMNNSNAITQQINEQANNRKLLDQKWDYLNQKIMQLYPDYEEPDIPYSANKVVTNFNEMYYSIGQKRCSQNASYLD</sequence>
<evidence type="ECO:0000313" key="2">
    <source>
        <dbReference type="Proteomes" id="UP000785679"/>
    </source>
</evidence>